<name>A0A520MB64_9GAMM</name>
<comment type="similarity">
    <text evidence="4 9">Belongs to the NAD(P)-dependent epimerase/dehydratase family.</text>
</comment>
<dbReference type="AlphaFoldDB" id="A0A520MB64"/>
<dbReference type="GO" id="GO:0006012">
    <property type="term" value="P:galactose metabolic process"/>
    <property type="evidence" value="ECO:0007669"/>
    <property type="project" value="UniProtKB-UniPathway"/>
</dbReference>
<dbReference type="EMBL" id="SHBP01000029">
    <property type="protein sequence ID" value="RZO18474.1"/>
    <property type="molecule type" value="Genomic_DNA"/>
</dbReference>
<organism evidence="11 12">
    <name type="scientific">SAR92 clade bacterium</name>
    <dbReference type="NCBI Taxonomy" id="2315479"/>
    <lineage>
        <taxon>Bacteria</taxon>
        <taxon>Pseudomonadati</taxon>
        <taxon>Pseudomonadota</taxon>
        <taxon>Gammaproteobacteria</taxon>
        <taxon>Cellvibrionales</taxon>
        <taxon>Porticoccaceae</taxon>
        <taxon>SAR92 clade</taxon>
    </lineage>
</organism>
<dbReference type="UniPathway" id="UPA00214"/>
<dbReference type="GO" id="GO:0005829">
    <property type="term" value="C:cytosol"/>
    <property type="evidence" value="ECO:0007669"/>
    <property type="project" value="TreeGrafter"/>
</dbReference>
<dbReference type="Pfam" id="PF16363">
    <property type="entry name" value="GDP_Man_Dehyd"/>
    <property type="match status" value="1"/>
</dbReference>
<accession>A0A520MB64</accession>
<evidence type="ECO:0000313" key="12">
    <source>
        <dbReference type="Proteomes" id="UP000315889"/>
    </source>
</evidence>
<gene>
    <name evidence="11" type="primary">galE</name>
    <name evidence="11" type="ORF">EVB03_09830</name>
</gene>
<evidence type="ECO:0000256" key="1">
    <source>
        <dbReference type="ARBA" id="ARBA00000083"/>
    </source>
</evidence>
<evidence type="ECO:0000256" key="6">
    <source>
        <dbReference type="ARBA" id="ARBA00018569"/>
    </source>
</evidence>
<comment type="pathway">
    <text evidence="3 9">Carbohydrate metabolism; galactose metabolism.</text>
</comment>
<dbReference type="SUPFAM" id="SSF51735">
    <property type="entry name" value="NAD(P)-binding Rossmann-fold domains"/>
    <property type="match status" value="1"/>
</dbReference>
<dbReference type="EC" id="5.1.3.2" evidence="5 9"/>
<evidence type="ECO:0000259" key="10">
    <source>
        <dbReference type="Pfam" id="PF16363"/>
    </source>
</evidence>
<keyword evidence="9" id="KW-0119">Carbohydrate metabolism</keyword>
<comment type="subunit">
    <text evidence="9">Homodimer.</text>
</comment>
<dbReference type="InterPro" id="IPR016040">
    <property type="entry name" value="NAD(P)-bd_dom"/>
</dbReference>
<keyword evidence="8 9" id="KW-0413">Isomerase</keyword>
<sequence length="340" mass="36835">MTVLVTGGAGYIGSHTLVCLLDLGYEVVVYDNLVNSSVKALRRVEEITGKNLEFVEGDVTDSGALDDLFAKYSIDAVIHFAALKAVGESSQLPLQYYETNVYGSLCLLNAMKKAGVNHFVYSSSATVYGEVNPSPYVETMELGSPSSPYGASKVMVERILADAVRVNPKFRAISLRYFNPIGAHPSGLIGEDPLGVPNNLLPFITQVAVGVRGNLSVFGGDYPTADGTCVRDYLHVMDLAEGHVAAIDWLAEQSNFNGVEAFNLGTGTGVSVLEIIASFEAATCQKINFEIVERRAGDLPAFWANAEKADKVLNWQAKRSLSEMMEDAWRWQSKNPNGFS</sequence>
<dbReference type="InterPro" id="IPR036291">
    <property type="entry name" value="NAD(P)-bd_dom_sf"/>
</dbReference>
<protein>
    <recommendedName>
        <fullName evidence="6 9">UDP-glucose 4-epimerase</fullName>
        <ecNumber evidence="5 9">5.1.3.2</ecNumber>
    </recommendedName>
</protein>
<feature type="domain" description="NAD(P)-binding" evidence="10">
    <location>
        <begin position="4"/>
        <end position="327"/>
    </location>
</feature>
<evidence type="ECO:0000256" key="8">
    <source>
        <dbReference type="ARBA" id="ARBA00023235"/>
    </source>
</evidence>
<evidence type="ECO:0000256" key="3">
    <source>
        <dbReference type="ARBA" id="ARBA00004947"/>
    </source>
</evidence>
<evidence type="ECO:0000256" key="2">
    <source>
        <dbReference type="ARBA" id="ARBA00001911"/>
    </source>
</evidence>
<dbReference type="NCBIfam" id="NF007956">
    <property type="entry name" value="PRK10675.1"/>
    <property type="match status" value="1"/>
</dbReference>
<dbReference type="CDD" id="cd05247">
    <property type="entry name" value="UDP_G4E_1_SDR_e"/>
    <property type="match status" value="1"/>
</dbReference>
<dbReference type="GO" id="GO:0003978">
    <property type="term" value="F:UDP-glucose 4-epimerase activity"/>
    <property type="evidence" value="ECO:0007669"/>
    <property type="project" value="UniProtKB-UniRule"/>
</dbReference>
<dbReference type="Proteomes" id="UP000315889">
    <property type="component" value="Unassembled WGS sequence"/>
</dbReference>
<reference evidence="11 12" key="1">
    <citation type="submission" date="2019-02" db="EMBL/GenBank/DDBJ databases">
        <title>Prokaryotic population dynamics and viral predation in marine succession experiment using metagenomics: the confinement effect.</title>
        <authorList>
            <person name="Haro-Moreno J.M."/>
            <person name="Rodriguez-Valera F."/>
            <person name="Lopez-Perez M."/>
        </authorList>
    </citation>
    <scope>NUCLEOTIDE SEQUENCE [LARGE SCALE GENOMIC DNA]</scope>
    <source>
        <strain evidence="11">MED-G170</strain>
    </source>
</reference>
<comment type="caution">
    <text evidence="11">The sequence shown here is derived from an EMBL/GenBank/DDBJ whole genome shotgun (WGS) entry which is preliminary data.</text>
</comment>
<comment type="cofactor">
    <cofactor evidence="2 9">
        <name>NAD(+)</name>
        <dbReference type="ChEBI" id="CHEBI:57540"/>
    </cofactor>
</comment>
<proteinExistence type="inferred from homology"/>
<dbReference type="NCBIfam" id="TIGR01179">
    <property type="entry name" value="galE"/>
    <property type="match status" value="1"/>
</dbReference>
<evidence type="ECO:0000313" key="11">
    <source>
        <dbReference type="EMBL" id="RZO18474.1"/>
    </source>
</evidence>
<evidence type="ECO:0000256" key="7">
    <source>
        <dbReference type="ARBA" id="ARBA00023027"/>
    </source>
</evidence>
<dbReference type="InterPro" id="IPR005886">
    <property type="entry name" value="UDP_G4E"/>
</dbReference>
<keyword evidence="7 9" id="KW-0520">NAD</keyword>
<dbReference type="PANTHER" id="PTHR43725">
    <property type="entry name" value="UDP-GLUCOSE 4-EPIMERASE"/>
    <property type="match status" value="1"/>
</dbReference>
<evidence type="ECO:0000256" key="5">
    <source>
        <dbReference type="ARBA" id="ARBA00013189"/>
    </source>
</evidence>
<evidence type="ECO:0000256" key="9">
    <source>
        <dbReference type="RuleBase" id="RU366046"/>
    </source>
</evidence>
<dbReference type="Gene3D" id="3.40.50.720">
    <property type="entry name" value="NAD(P)-binding Rossmann-like Domain"/>
    <property type="match status" value="1"/>
</dbReference>
<comment type="catalytic activity">
    <reaction evidence="1 9">
        <text>UDP-alpha-D-glucose = UDP-alpha-D-galactose</text>
        <dbReference type="Rhea" id="RHEA:22168"/>
        <dbReference type="ChEBI" id="CHEBI:58885"/>
        <dbReference type="ChEBI" id="CHEBI:66914"/>
        <dbReference type="EC" id="5.1.3.2"/>
    </reaction>
</comment>
<evidence type="ECO:0000256" key="4">
    <source>
        <dbReference type="ARBA" id="ARBA00007637"/>
    </source>
</evidence>
<dbReference type="PANTHER" id="PTHR43725:SF47">
    <property type="entry name" value="UDP-GLUCOSE 4-EPIMERASE"/>
    <property type="match status" value="1"/>
</dbReference>
<dbReference type="Gene3D" id="3.90.25.10">
    <property type="entry name" value="UDP-galactose 4-epimerase, domain 1"/>
    <property type="match status" value="1"/>
</dbReference>